<evidence type="ECO:0000259" key="1">
    <source>
        <dbReference type="SMART" id="SM00992"/>
    </source>
</evidence>
<organism evidence="2 3">
    <name type="scientific">Rhizophlyctis rosea</name>
    <dbReference type="NCBI Taxonomy" id="64517"/>
    <lineage>
        <taxon>Eukaryota</taxon>
        <taxon>Fungi</taxon>
        <taxon>Fungi incertae sedis</taxon>
        <taxon>Chytridiomycota</taxon>
        <taxon>Chytridiomycota incertae sedis</taxon>
        <taxon>Chytridiomycetes</taxon>
        <taxon>Rhizophlyctidales</taxon>
        <taxon>Rhizophlyctidaceae</taxon>
        <taxon>Rhizophlyctis</taxon>
    </lineage>
</organism>
<feature type="domain" description="Hemimethylated DNA-binding" evidence="1">
    <location>
        <begin position="116"/>
        <end position="227"/>
    </location>
</feature>
<sequence length="240" mass="27667">MASNIINAIHTTSQQVDEEDHYLHAYGAMITLIHLRQLTPITTPPHQYRRILFGILHAEMPEDVWFAEQDLDNLKRDPEGNARDITLLSNEIEDIWEEDREGGVREVKVREEGKVQPCYFVGQIMTHSRYGYTGLILGWDTYCKADESWIIRMGVDRLKHGRLQPFYKVLSVSPNGERSQRYVAEENIIVSSGSVGSYFSGDPAPFLRVKSLGKWFDRWDGGMFVPNGEVREEYVDDWKG</sequence>
<dbReference type="NCBIfam" id="TIGR02097">
    <property type="entry name" value="yccV"/>
    <property type="match status" value="1"/>
</dbReference>
<dbReference type="SUPFAM" id="SSF141255">
    <property type="entry name" value="YccV-like"/>
    <property type="match status" value="1"/>
</dbReference>
<dbReference type="PANTHER" id="PTHR48439:SF1">
    <property type="entry name" value="HEMIMETHYLATED DNA-BINDING DOMAIN-CONTAINING PROTEIN"/>
    <property type="match status" value="1"/>
</dbReference>
<dbReference type="EMBL" id="JADGJD010000496">
    <property type="protein sequence ID" value="KAJ3050592.1"/>
    <property type="molecule type" value="Genomic_DNA"/>
</dbReference>
<dbReference type="InterPro" id="IPR036623">
    <property type="entry name" value="Hemimethylated_DNA-bd_sf"/>
</dbReference>
<comment type="caution">
    <text evidence="2">The sequence shown here is derived from an EMBL/GenBank/DDBJ whole genome shotgun (WGS) entry which is preliminary data.</text>
</comment>
<keyword evidence="3" id="KW-1185">Reference proteome</keyword>
<dbReference type="PANTHER" id="PTHR48439">
    <property type="entry name" value="HEMIMETHYLATED DNA-BINDING DOMAIN-CONTAINING PROTEIN"/>
    <property type="match status" value="1"/>
</dbReference>
<gene>
    <name evidence="2" type="primary">FBXO21</name>
    <name evidence="2" type="ORF">HK097_008418</name>
</gene>
<evidence type="ECO:0000313" key="2">
    <source>
        <dbReference type="EMBL" id="KAJ3050592.1"/>
    </source>
</evidence>
<dbReference type="InterPro" id="IPR011722">
    <property type="entry name" value="Hemimethylated_DNA-bd_dom"/>
</dbReference>
<evidence type="ECO:0000313" key="3">
    <source>
        <dbReference type="Proteomes" id="UP001212841"/>
    </source>
</evidence>
<dbReference type="InterPro" id="IPR053189">
    <property type="entry name" value="Clp_protease_adapter_ClpF"/>
</dbReference>
<proteinExistence type="predicted"/>
<accession>A0AAD5SCF2</accession>
<dbReference type="SMART" id="SM00992">
    <property type="entry name" value="YccV-like"/>
    <property type="match status" value="1"/>
</dbReference>
<name>A0AAD5SCF2_9FUNG</name>
<dbReference type="Gene3D" id="2.30.30.390">
    <property type="entry name" value="Hemimethylated DNA-binding domain"/>
    <property type="match status" value="1"/>
</dbReference>
<dbReference type="Proteomes" id="UP001212841">
    <property type="component" value="Unassembled WGS sequence"/>
</dbReference>
<reference evidence="2" key="1">
    <citation type="submission" date="2020-05" db="EMBL/GenBank/DDBJ databases">
        <title>Phylogenomic resolution of chytrid fungi.</title>
        <authorList>
            <person name="Stajich J.E."/>
            <person name="Amses K."/>
            <person name="Simmons R."/>
            <person name="Seto K."/>
            <person name="Myers J."/>
            <person name="Bonds A."/>
            <person name="Quandt C.A."/>
            <person name="Barry K."/>
            <person name="Liu P."/>
            <person name="Grigoriev I."/>
            <person name="Longcore J.E."/>
            <person name="James T.Y."/>
        </authorList>
    </citation>
    <scope>NUCLEOTIDE SEQUENCE</scope>
    <source>
        <strain evidence="2">JEL0318</strain>
    </source>
</reference>
<dbReference type="GO" id="GO:0003677">
    <property type="term" value="F:DNA binding"/>
    <property type="evidence" value="ECO:0007669"/>
    <property type="project" value="InterPro"/>
</dbReference>
<protein>
    <submittedName>
        <fullName evidence="2">F-box protein 21</fullName>
    </submittedName>
</protein>
<dbReference type="Pfam" id="PF08755">
    <property type="entry name" value="YccV-like"/>
    <property type="match status" value="1"/>
</dbReference>
<dbReference type="AlphaFoldDB" id="A0AAD5SCF2"/>